<dbReference type="AlphaFoldDB" id="A0A0K2BLZ1"/>
<dbReference type="PATRIC" id="fig|186490.8.peg.441"/>
<dbReference type="Gene3D" id="3.40.1390.10">
    <property type="entry name" value="MurE/MurF, N-terminal domain"/>
    <property type="match status" value="1"/>
</dbReference>
<keyword evidence="1 10" id="KW-0963">Cytoplasm</keyword>
<evidence type="ECO:0000256" key="10">
    <source>
        <dbReference type="HAMAP-Rule" id="MF_02019"/>
    </source>
</evidence>
<name>A0A0K2BLZ1_9GAMM</name>
<evidence type="ECO:0000256" key="2">
    <source>
        <dbReference type="ARBA" id="ARBA00022598"/>
    </source>
</evidence>
<evidence type="ECO:0000256" key="4">
    <source>
        <dbReference type="ARBA" id="ARBA00022741"/>
    </source>
</evidence>
<dbReference type="EMBL" id="CP011787">
    <property type="protein sequence ID" value="AKZ66053.1"/>
    <property type="molecule type" value="Genomic_DNA"/>
</dbReference>
<dbReference type="InterPro" id="IPR000713">
    <property type="entry name" value="Mur_ligase_N"/>
</dbReference>
<dbReference type="PANTHER" id="PTHR43024">
    <property type="entry name" value="UDP-N-ACETYLMURAMOYL-TRIPEPTIDE--D-ALANYL-D-ALANINE LIGASE"/>
    <property type="match status" value="1"/>
</dbReference>
<dbReference type="InterPro" id="IPR036615">
    <property type="entry name" value="Mur_ligase_C_dom_sf"/>
</dbReference>
<keyword evidence="2 10" id="KW-0436">Ligase</keyword>
<dbReference type="OrthoDB" id="9801978at2"/>
<feature type="binding site" evidence="10">
    <location>
        <begin position="107"/>
        <end position="113"/>
    </location>
    <ligand>
        <name>ATP</name>
        <dbReference type="ChEBI" id="CHEBI:30616"/>
    </ligand>
</feature>
<sequence length="458" mass="50001">MIPFLLHEIAPIINANIIGVNPIIKEVTIDSRNISDHCMFIALHGKRFDSHNFAKHAVLSGASAILVSRQLPIHIPQLIVNDTRLALGTLAAWVRKQVPTKVIALTGSSGKTSVKNMTTSILRQCGQVVATKENENNDIGVSLTLLKLTYKDDFAVIELGANCIGDISWTTSLVRPNTALVNNISVAHLSGFGSLANVAQEKGEIFKGLLDNGVIIFNANSNNWANWKLGLSSNRVWSFSLNKIFNKKNNFFATKIITNFNKLNTIFTLHSPQGNCRLQLPLVGLHNVNNALAASALSLSVGATLSEIKTGLANTKAIPGRLFPIRLGVGKLLLDDSYNANVSSMLAAAHVLAKMPGYKIMVVGDMAELGSREIEYHRQVGISISMVVGINKILSFGNMSKMISSASKLGEHFTDKAQLLDRLNEFIDKYKLITILVKGSRYFAMDKVVRNLQEQTKC</sequence>
<dbReference type="InterPro" id="IPR005863">
    <property type="entry name" value="UDP-N-AcMur_synth"/>
</dbReference>
<keyword evidence="8 10" id="KW-0131">Cell cycle</keyword>
<evidence type="ECO:0000256" key="11">
    <source>
        <dbReference type="RuleBase" id="RU004136"/>
    </source>
</evidence>
<dbReference type="SUPFAM" id="SSF63418">
    <property type="entry name" value="MurE/MurF N-terminal domain"/>
    <property type="match status" value="1"/>
</dbReference>
<keyword evidence="7 10" id="KW-0573">Peptidoglycan synthesis</keyword>
<evidence type="ECO:0000256" key="6">
    <source>
        <dbReference type="ARBA" id="ARBA00022960"/>
    </source>
</evidence>
<dbReference type="Gene3D" id="3.90.190.20">
    <property type="entry name" value="Mur ligase, C-terminal domain"/>
    <property type="match status" value="1"/>
</dbReference>
<evidence type="ECO:0000256" key="8">
    <source>
        <dbReference type="ARBA" id="ARBA00023306"/>
    </source>
</evidence>
<gene>
    <name evidence="10 15" type="primary">murF</name>
    <name evidence="15" type="ORF">AB162_470</name>
</gene>
<dbReference type="SUPFAM" id="SSF53244">
    <property type="entry name" value="MurD-like peptide ligases, peptide-binding domain"/>
    <property type="match status" value="1"/>
</dbReference>
<dbReference type="EC" id="6.3.2.10" evidence="10 11"/>
<dbReference type="GO" id="GO:0051301">
    <property type="term" value="P:cell division"/>
    <property type="evidence" value="ECO:0007669"/>
    <property type="project" value="UniProtKB-KW"/>
</dbReference>
<dbReference type="KEGG" id="bcig:AB162_470"/>
<dbReference type="Pfam" id="PF01225">
    <property type="entry name" value="Mur_ligase"/>
    <property type="match status" value="1"/>
</dbReference>
<dbReference type="SUPFAM" id="SSF53623">
    <property type="entry name" value="MurD-like peptide ligases, catalytic domain"/>
    <property type="match status" value="1"/>
</dbReference>
<dbReference type="Gene3D" id="3.40.1190.10">
    <property type="entry name" value="Mur-like, catalytic domain"/>
    <property type="match status" value="1"/>
</dbReference>
<dbReference type="NCBIfam" id="TIGR01143">
    <property type="entry name" value="murF"/>
    <property type="match status" value="1"/>
</dbReference>
<evidence type="ECO:0000256" key="5">
    <source>
        <dbReference type="ARBA" id="ARBA00022840"/>
    </source>
</evidence>
<comment type="catalytic activity">
    <reaction evidence="10 11">
        <text>D-alanyl-D-alanine + UDP-N-acetyl-alpha-D-muramoyl-L-alanyl-gamma-D-glutamyl-meso-2,6-diaminopimelate + ATP = UDP-N-acetyl-alpha-D-muramoyl-L-alanyl-gamma-D-glutamyl-meso-2,6-diaminopimeloyl-D-alanyl-D-alanine + ADP + phosphate + H(+)</text>
        <dbReference type="Rhea" id="RHEA:28374"/>
        <dbReference type="ChEBI" id="CHEBI:15378"/>
        <dbReference type="ChEBI" id="CHEBI:30616"/>
        <dbReference type="ChEBI" id="CHEBI:43474"/>
        <dbReference type="ChEBI" id="CHEBI:57822"/>
        <dbReference type="ChEBI" id="CHEBI:61386"/>
        <dbReference type="ChEBI" id="CHEBI:83905"/>
        <dbReference type="ChEBI" id="CHEBI:456216"/>
        <dbReference type="EC" id="6.3.2.10"/>
    </reaction>
</comment>
<evidence type="ECO:0000256" key="9">
    <source>
        <dbReference type="ARBA" id="ARBA00023316"/>
    </source>
</evidence>
<keyword evidence="5 10" id="KW-0067">ATP-binding</keyword>
<dbReference type="GO" id="GO:0047480">
    <property type="term" value="F:UDP-N-acetylmuramoyl-tripeptide-D-alanyl-D-alanine ligase activity"/>
    <property type="evidence" value="ECO:0007669"/>
    <property type="project" value="UniProtKB-UniRule"/>
</dbReference>
<evidence type="ECO:0000313" key="16">
    <source>
        <dbReference type="Proteomes" id="UP000056466"/>
    </source>
</evidence>
<dbReference type="InterPro" id="IPR051046">
    <property type="entry name" value="MurCDEF_CellWall_CoF430Synth"/>
</dbReference>
<dbReference type="Proteomes" id="UP000056466">
    <property type="component" value="Chromosome"/>
</dbReference>
<feature type="domain" description="Mur ligase central" evidence="14">
    <location>
        <begin position="106"/>
        <end position="297"/>
    </location>
</feature>
<keyword evidence="6 10" id="KW-0133">Cell shape</keyword>
<dbReference type="GO" id="GO:0009252">
    <property type="term" value="P:peptidoglycan biosynthetic process"/>
    <property type="evidence" value="ECO:0007669"/>
    <property type="project" value="UniProtKB-UniRule"/>
</dbReference>
<keyword evidence="16" id="KW-1185">Reference proteome</keyword>
<keyword evidence="9 10" id="KW-0961">Cell wall biogenesis/degradation</keyword>
<keyword evidence="3 10" id="KW-0132">Cell division</keyword>
<dbReference type="InterPro" id="IPR013221">
    <property type="entry name" value="Mur_ligase_cen"/>
</dbReference>
<dbReference type="UniPathway" id="UPA00219"/>
<dbReference type="InterPro" id="IPR004101">
    <property type="entry name" value="Mur_ligase_C"/>
</dbReference>
<dbReference type="HAMAP" id="MF_02019">
    <property type="entry name" value="MurF"/>
    <property type="match status" value="1"/>
</dbReference>
<reference evidence="15 16" key="1">
    <citation type="submission" date="2015-06" db="EMBL/GenBank/DDBJ databases">
        <title>Lineage-specific patterns of genome deterioration in obligate symbionts.</title>
        <authorList>
            <person name="Bennett G.M."/>
            <person name="McCutcheon J.P."/>
            <person name="McDonald B.R."/>
            <person name="Moran N.A."/>
        </authorList>
    </citation>
    <scope>NUCLEOTIDE SEQUENCE [LARGE SCALE GENOMIC DNA]</scope>
    <source>
        <strain evidence="15 16">B-GSS</strain>
    </source>
</reference>
<dbReference type="GO" id="GO:0008360">
    <property type="term" value="P:regulation of cell shape"/>
    <property type="evidence" value="ECO:0007669"/>
    <property type="project" value="UniProtKB-KW"/>
</dbReference>
<evidence type="ECO:0000259" key="13">
    <source>
        <dbReference type="Pfam" id="PF02875"/>
    </source>
</evidence>
<comment type="pathway">
    <text evidence="10 11">Cell wall biogenesis; peptidoglycan biosynthesis.</text>
</comment>
<protein>
    <recommendedName>
        <fullName evidence="10 11">UDP-N-acetylmuramoyl-tripeptide--D-alanyl-D-alanine ligase</fullName>
        <ecNumber evidence="10 11">6.3.2.10</ecNumber>
    </recommendedName>
    <alternativeName>
        <fullName evidence="10">D-alanyl-D-alanine-adding enzyme</fullName>
    </alternativeName>
</protein>
<dbReference type="Pfam" id="PF08245">
    <property type="entry name" value="Mur_ligase_M"/>
    <property type="match status" value="1"/>
</dbReference>
<comment type="subcellular location">
    <subcellularLocation>
        <location evidence="10 11">Cytoplasm</location>
    </subcellularLocation>
</comment>
<dbReference type="InterPro" id="IPR035911">
    <property type="entry name" value="MurE/MurF_N"/>
</dbReference>
<comment type="similarity">
    <text evidence="10">Belongs to the MurCDEF family. MurF subfamily.</text>
</comment>
<accession>A0A0K2BLZ1</accession>
<dbReference type="Pfam" id="PF02875">
    <property type="entry name" value="Mur_ligase_C"/>
    <property type="match status" value="1"/>
</dbReference>
<comment type="function">
    <text evidence="10 11">Involved in cell wall formation. Catalyzes the final step in the synthesis of UDP-N-acetylmuramoyl-pentapeptide, the precursor of murein.</text>
</comment>
<keyword evidence="4 10" id="KW-0547">Nucleotide-binding</keyword>
<evidence type="ECO:0000259" key="12">
    <source>
        <dbReference type="Pfam" id="PF01225"/>
    </source>
</evidence>
<dbReference type="GO" id="GO:0005524">
    <property type="term" value="F:ATP binding"/>
    <property type="evidence" value="ECO:0007669"/>
    <property type="project" value="UniProtKB-UniRule"/>
</dbReference>
<dbReference type="GO" id="GO:0005737">
    <property type="term" value="C:cytoplasm"/>
    <property type="evidence" value="ECO:0007669"/>
    <property type="project" value="UniProtKB-SubCell"/>
</dbReference>
<dbReference type="NCBIfam" id="NF008041">
    <property type="entry name" value="PRK10773.1"/>
    <property type="match status" value="1"/>
</dbReference>
<evidence type="ECO:0000259" key="14">
    <source>
        <dbReference type="Pfam" id="PF08245"/>
    </source>
</evidence>
<evidence type="ECO:0000256" key="1">
    <source>
        <dbReference type="ARBA" id="ARBA00022490"/>
    </source>
</evidence>
<feature type="domain" description="Mur ligase C-terminal" evidence="13">
    <location>
        <begin position="332"/>
        <end position="440"/>
    </location>
</feature>
<organism evidence="15 16">
    <name type="scientific">Candidatus Palibaumannia cicadellinicola</name>
    <dbReference type="NCBI Taxonomy" id="186490"/>
    <lineage>
        <taxon>Bacteria</taxon>
        <taxon>Pseudomonadati</taxon>
        <taxon>Pseudomonadota</taxon>
        <taxon>Gammaproteobacteria</taxon>
        <taxon>Candidatus Palibaumannia</taxon>
    </lineage>
</organism>
<feature type="domain" description="Mur ligase N-terminal catalytic" evidence="12">
    <location>
        <begin position="24"/>
        <end position="71"/>
    </location>
</feature>
<evidence type="ECO:0000313" key="15">
    <source>
        <dbReference type="EMBL" id="AKZ66053.1"/>
    </source>
</evidence>
<dbReference type="GO" id="GO:0071555">
    <property type="term" value="P:cell wall organization"/>
    <property type="evidence" value="ECO:0007669"/>
    <property type="project" value="UniProtKB-KW"/>
</dbReference>
<evidence type="ECO:0000256" key="3">
    <source>
        <dbReference type="ARBA" id="ARBA00022618"/>
    </source>
</evidence>
<proteinExistence type="inferred from homology"/>
<dbReference type="RefSeq" id="WP_053097137.1">
    <property type="nucleotide sequence ID" value="NZ_CP011787.1"/>
</dbReference>
<dbReference type="GO" id="GO:0008766">
    <property type="term" value="F:UDP-N-acetylmuramoylalanyl-D-glutamyl-2,6-diaminopimelate-D-alanyl-D-alanine ligase activity"/>
    <property type="evidence" value="ECO:0007669"/>
    <property type="project" value="RHEA"/>
</dbReference>
<evidence type="ECO:0000256" key="7">
    <source>
        <dbReference type="ARBA" id="ARBA00022984"/>
    </source>
</evidence>
<dbReference type="PANTHER" id="PTHR43024:SF1">
    <property type="entry name" value="UDP-N-ACETYLMURAMOYL-TRIPEPTIDE--D-ALANYL-D-ALANINE LIGASE"/>
    <property type="match status" value="1"/>
</dbReference>
<dbReference type="InterPro" id="IPR036565">
    <property type="entry name" value="Mur-like_cat_sf"/>
</dbReference>